<dbReference type="Pfam" id="PF20213">
    <property type="entry name" value="DUF6573"/>
    <property type="match status" value="1"/>
</dbReference>
<dbReference type="InterPro" id="IPR046480">
    <property type="entry name" value="DUF6573"/>
</dbReference>
<evidence type="ECO:0000313" key="1">
    <source>
        <dbReference type="EMBL" id="ACB28239.1"/>
    </source>
</evidence>
<protein>
    <submittedName>
        <fullName evidence="1">Uncharacterized protein</fullName>
    </submittedName>
</protein>
<sequence>MSMFDANDLVSSYSRAQAIEDGDLVDVTETAREAGFRFPVALTAAVWADCVAWTDEDTRRKRVPQDEAGRLWDVVWMAMLAARRAGNTDRVAYEILRVPLAGGGRRARPVRLVMRIGPGDTPAPVITITTPDED</sequence>
<reference evidence="1 2" key="1">
    <citation type="submission" date="2008-03" db="EMBL/GenBank/DDBJ databases">
        <title>Complete sequence of plasmid2 of Methylobacterium radiotolerans JCM 2831.</title>
        <authorList>
            <consortium name="US DOE Joint Genome Institute"/>
            <person name="Copeland A."/>
            <person name="Lucas S."/>
            <person name="Lapidus A."/>
            <person name="Glavina del Rio T."/>
            <person name="Dalin E."/>
            <person name="Tice H."/>
            <person name="Bruce D."/>
            <person name="Goodwin L."/>
            <person name="Pitluck S."/>
            <person name="Kiss H."/>
            <person name="Brettin T."/>
            <person name="Detter J.C."/>
            <person name="Han C."/>
            <person name="Kuske C.R."/>
            <person name="Schmutz J."/>
            <person name="Larimer F."/>
            <person name="Land M."/>
            <person name="Hauser L."/>
            <person name="Kyrpides N."/>
            <person name="Mikhailova N."/>
            <person name="Marx C.J."/>
            <person name="Richardson P."/>
        </authorList>
    </citation>
    <scope>NUCLEOTIDE SEQUENCE [LARGE SCALE GENOMIC DNA]</scope>
    <source>
        <strain evidence="2">ATCC 27329 / DSM 1819 / JCM 2831 / NBRC 15690 / NCIMB 10815 / 0-1</strain>
        <plasmid evidence="2">Plasmid pMRAD02</plasmid>
    </source>
</reference>
<dbReference type="AlphaFoldDB" id="B1M9R4"/>
<geneLocation type="plasmid" evidence="1 2">
    <name>pMRAD02</name>
</geneLocation>
<gene>
    <name evidence="1" type="ordered locus">Mrad2831_6317</name>
</gene>
<dbReference type="EMBL" id="CP001003">
    <property type="protein sequence ID" value="ACB28239.1"/>
    <property type="molecule type" value="Genomic_DNA"/>
</dbReference>
<dbReference type="KEGG" id="mrd:Mrad2831_6317"/>
<keyword evidence="1" id="KW-0614">Plasmid</keyword>
<proteinExistence type="predicted"/>
<accession>B1M9R4</accession>
<dbReference type="HOGENOM" id="CLU_144048_1_0_5"/>
<dbReference type="Proteomes" id="UP000006589">
    <property type="component" value="Plasmid pMRAD02"/>
</dbReference>
<name>B1M9R4_METRJ</name>
<evidence type="ECO:0000313" key="2">
    <source>
        <dbReference type="Proteomes" id="UP000006589"/>
    </source>
</evidence>
<organism evidence="1 2">
    <name type="scientific">Methylobacterium radiotolerans (strain ATCC 27329 / DSM 1819 / JCM 2831 / NBRC 15690 / NCIMB 10815 / 0-1)</name>
    <dbReference type="NCBI Taxonomy" id="426355"/>
    <lineage>
        <taxon>Bacteria</taxon>
        <taxon>Pseudomonadati</taxon>
        <taxon>Pseudomonadota</taxon>
        <taxon>Alphaproteobacteria</taxon>
        <taxon>Hyphomicrobiales</taxon>
        <taxon>Methylobacteriaceae</taxon>
        <taxon>Methylobacterium</taxon>
    </lineage>
</organism>